<dbReference type="Proteomes" id="UP000054279">
    <property type="component" value="Unassembled WGS sequence"/>
</dbReference>
<evidence type="ECO:0008006" key="3">
    <source>
        <dbReference type="Google" id="ProtNLM"/>
    </source>
</evidence>
<sequence length="67" mass="7894">LPIESLESIIDNIDTCKGLLYLALTCSQLKDLIIPNHIEYRYIRCDPYRRSLWIKLIQQPLLASHIR</sequence>
<feature type="non-terminal residue" evidence="1">
    <location>
        <position position="1"/>
    </location>
</feature>
<evidence type="ECO:0000313" key="1">
    <source>
        <dbReference type="EMBL" id="KIJ44679.1"/>
    </source>
</evidence>
<dbReference type="AlphaFoldDB" id="A0A0C9VCI5"/>
<protein>
    <recommendedName>
        <fullName evidence="3">F-box domain-containing protein</fullName>
    </recommendedName>
</protein>
<dbReference type="HOGENOM" id="CLU_189352_0_0_1"/>
<keyword evidence="2" id="KW-1185">Reference proteome</keyword>
<organism evidence="1 2">
    <name type="scientific">Sphaerobolus stellatus (strain SS14)</name>
    <dbReference type="NCBI Taxonomy" id="990650"/>
    <lineage>
        <taxon>Eukaryota</taxon>
        <taxon>Fungi</taxon>
        <taxon>Dikarya</taxon>
        <taxon>Basidiomycota</taxon>
        <taxon>Agaricomycotina</taxon>
        <taxon>Agaricomycetes</taxon>
        <taxon>Phallomycetidae</taxon>
        <taxon>Geastrales</taxon>
        <taxon>Sphaerobolaceae</taxon>
        <taxon>Sphaerobolus</taxon>
    </lineage>
</organism>
<feature type="non-terminal residue" evidence="1">
    <location>
        <position position="67"/>
    </location>
</feature>
<proteinExistence type="predicted"/>
<name>A0A0C9VCI5_SPHS4</name>
<gene>
    <name evidence="1" type="ORF">M422DRAFT_103830</name>
</gene>
<reference evidence="1 2" key="1">
    <citation type="submission" date="2014-06" db="EMBL/GenBank/DDBJ databases">
        <title>Evolutionary Origins and Diversification of the Mycorrhizal Mutualists.</title>
        <authorList>
            <consortium name="DOE Joint Genome Institute"/>
            <consortium name="Mycorrhizal Genomics Consortium"/>
            <person name="Kohler A."/>
            <person name="Kuo A."/>
            <person name="Nagy L.G."/>
            <person name="Floudas D."/>
            <person name="Copeland A."/>
            <person name="Barry K.W."/>
            <person name="Cichocki N."/>
            <person name="Veneault-Fourrey C."/>
            <person name="LaButti K."/>
            <person name="Lindquist E.A."/>
            <person name="Lipzen A."/>
            <person name="Lundell T."/>
            <person name="Morin E."/>
            <person name="Murat C."/>
            <person name="Riley R."/>
            <person name="Ohm R."/>
            <person name="Sun H."/>
            <person name="Tunlid A."/>
            <person name="Henrissat B."/>
            <person name="Grigoriev I.V."/>
            <person name="Hibbett D.S."/>
            <person name="Martin F."/>
        </authorList>
    </citation>
    <scope>NUCLEOTIDE SEQUENCE [LARGE SCALE GENOMIC DNA]</scope>
    <source>
        <strain evidence="1 2">SS14</strain>
    </source>
</reference>
<evidence type="ECO:0000313" key="2">
    <source>
        <dbReference type="Proteomes" id="UP000054279"/>
    </source>
</evidence>
<dbReference type="EMBL" id="KN837116">
    <property type="protein sequence ID" value="KIJ44679.1"/>
    <property type="molecule type" value="Genomic_DNA"/>
</dbReference>
<accession>A0A0C9VCI5</accession>